<proteinExistence type="predicted"/>
<evidence type="ECO:0000313" key="2">
    <source>
        <dbReference type="EMBL" id="CAF1623526.1"/>
    </source>
</evidence>
<dbReference type="EMBL" id="CAJNOR010007799">
    <property type="protein sequence ID" value="CAF1623526.1"/>
    <property type="molecule type" value="Genomic_DNA"/>
</dbReference>
<dbReference type="EMBL" id="CAJNOJ010000004">
    <property type="protein sequence ID" value="CAF0740860.1"/>
    <property type="molecule type" value="Genomic_DNA"/>
</dbReference>
<dbReference type="InterPro" id="IPR013320">
    <property type="entry name" value="ConA-like_dom_sf"/>
</dbReference>
<dbReference type="AlphaFoldDB" id="A0A816CHS5"/>
<protein>
    <recommendedName>
        <fullName evidence="4">B30.2/SPRY domain-containing protein</fullName>
    </recommendedName>
</protein>
<dbReference type="SUPFAM" id="SSF49899">
    <property type="entry name" value="Concanavalin A-like lectins/glucanases"/>
    <property type="match status" value="1"/>
</dbReference>
<dbReference type="Proteomes" id="UP000663852">
    <property type="component" value="Unassembled WGS sequence"/>
</dbReference>
<comment type="caution">
    <text evidence="2">The sequence shown here is derived from an EMBL/GenBank/DDBJ whole genome shotgun (WGS) entry which is preliminary data.</text>
</comment>
<gene>
    <name evidence="1" type="ORF">EDS130_LOCUS1722</name>
    <name evidence="2" type="ORF">XAT740_LOCUS50584</name>
</gene>
<dbReference type="Proteomes" id="UP000663828">
    <property type="component" value="Unassembled WGS sequence"/>
</dbReference>
<evidence type="ECO:0000313" key="3">
    <source>
        <dbReference type="Proteomes" id="UP000663828"/>
    </source>
</evidence>
<sequence>MTSAAPKAPCVTCGRSAGLFNCQGCGQTFCMKHVIEHRQTLSHQLEEIVIEHDTLQEILLNDRDQEHSLFKHIDEWERKSTEKIKRIAQDTRQELLEFTNMCKKTIAQELNSLAERIKSARKEEDYFETDLRQWILTLDRLKNQLLNTSSQSDIEEDTSKPIVYQIKRLNVVNSQNTLHKKHPSPSMMICRDSFDWCLDGAEIEDHGRVVTHNKTNTSVAIRGKGTYSAGIHQFDFQIEKNPLNTWIFFGIISKSDLLTKNSYESSSAYGWADFDDFFLAGDRQNEKTTGQFTHTHENDVILLILDCTNRKITYTNERNLNHQELYVDLHHCPFPWQLHVNFFGECDRVRLLSTKSLSGGRAPRPPQSAKALLDAGAVTDGIPFPTGYDAIDALLAPHCGR</sequence>
<dbReference type="Gene3D" id="2.60.120.920">
    <property type="match status" value="1"/>
</dbReference>
<reference evidence="2" key="1">
    <citation type="submission" date="2021-02" db="EMBL/GenBank/DDBJ databases">
        <authorList>
            <person name="Nowell W R."/>
        </authorList>
    </citation>
    <scope>NUCLEOTIDE SEQUENCE</scope>
</reference>
<evidence type="ECO:0000313" key="1">
    <source>
        <dbReference type="EMBL" id="CAF0740860.1"/>
    </source>
</evidence>
<dbReference type="OrthoDB" id="10018485at2759"/>
<evidence type="ECO:0008006" key="4">
    <source>
        <dbReference type="Google" id="ProtNLM"/>
    </source>
</evidence>
<accession>A0A816CHS5</accession>
<dbReference type="InterPro" id="IPR043136">
    <property type="entry name" value="B30.2/SPRY_sf"/>
</dbReference>
<organism evidence="2 3">
    <name type="scientific">Adineta ricciae</name>
    <name type="common">Rotifer</name>
    <dbReference type="NCBI Taxonomy" id="249248"/>
    <lineage>
        <taxon>Eukaryota</taxon>
        <taxon>Metazoa</taxon>
        <taxon>Spiralia</taxon>
        <taxon>Gnathifera</taxon>
        <taxon>Rotifera</taxon>
        <taxon>Eurotatoria</taxon>
        <taxon>Bdelloidea</taxon>
        <taxon>Adinetida</taxon>
        <taxon>Adinetidae</taxon>
        <taxon>Adineta</taxon>
    </lineage>
</organism>
<keyword evidence="3" id="KW-1185">Reference proteome</keyword>
<name>A0A816CHS5_ADIRI</name>